<evidence type="ECO:0000256" key="1">
    <source>
        <dbReference type="ARBA" id="ARBA00001974"/>
    </source>
</evidence>
<evidence type="ECO:0000256" key="6">
    <source>
        <dbReference type="RuleBase" id="RU362125"/>
    </source>
</evidence>
<dbReference type="Pfam" id="PF02770">
    <property type="entry name" value="Acyl-CoA_dh_M"/>
    <property type="match status" value="1"/>
</dbReference>
<gene>
    <name evidence="10" type="ORF">NYF23_08610</name>
</gene>
<dbReference type="SUPFAM" id="SSF47203">
    <property type="entry name" value="Acyl-CoA dehydrogenase C-terminal domain-like"/>
    <property type="match status" value="1"/>
</dbReference>
<evidence type="ECO:0000256" key="4">
    <source>
        <dbReference type="ARBA" id="ARBA00022827"/>
    </source>
</evidence>
<evidence type="ECO:0000256" key="5">
    <source>
        <dbReference type="ARBA" id="ARBA00023002"/>
    </source>
</evidence>
<accession>A0ABY5TNM5</accession>
<dbReference type="Pfam" id="PF00441">
    <property type="entry name" value="Acyl-CoA_dh_1"/>
    <property type="match status" value="1"/>
</dbReference>
<evidence type="ECO:0000259" key="8">
    <source>
        <dbReference type="Pfam" id="PF02770"/>
    </source>
</evidence>
<feature type="domain" description="Acyl-CoA dehydrogenase/oxidase N-terminal" evidence="9">
    <location>
        <begin position="6"/>
        <end position="117"/>
    </location>
</feature>
<dbReference type="InterPro" id="IPR013786">
    <property type="entry name" value="AcylCoA_DH/ox_N"/>
</dbReference>
<sequence>MNFEFTEEQTMIKDSVARFVRDQYDMDTRREIINSGEGFSRDFWNTFAELGWLSVPFAEEYGGFGGTVEDLAAVMEELGKGVVVEPFVSTVVMFGGLLAASSNSALKEAIIPTVIDGSCLGSFAFAERQSRYEMADVATTAVAADGGYRLDGEKTVVINGGSANKFVVSARTSGGQFDHQGVSLFLVDAAADGVTVKSYKTMDGQRAATVTLANVVVAEDQLLNAVDEGLDLVDQVMPSMLMALSAEALGIMSTLNTITVDYSKTRQQFGSPIGSFQVLQHRMVDTFMSCEQAKSMLYRSLCQANECAADDSVDTTEFMRSVHALKVTMAKAGKQIGEEAIQLHGGIGLTDELNIGHFVKRLMTINVTLGDRDFHQKKFNQLSYSVS</sequence>
<name>A0ABY5TNM5_9GAMM</name>
<dbReference type="CDD" id="cd00567">
    <property type="entry name" value="ACAD"/>
    <property type="match status" value="1"/>
</dbReference>
<evidence type="ECO:0000259" key="7">
    <source>
        <dbReference type="Pfam" id="PF00441"/>
    </source>
</evidence>
<dbReference type="EMBL" id="CP103416">
    <property type="protein sequence ID" value="UVW34091.1"/>
    <property type="molecule type" value="Genomic_DNA"/>
</dbReference>
<evidence type="ECO:0000259" key="9">
    <source>
        <dbReference type="Pfam" id="PF02771"/>
    </source>
</evidence>
<dbReference type="Gene3D" id="1.10.540.10">
    <property type="entry name" value="Acyl-CoA dehydrogenase/oxidase, N-terminal domain"/>
    <property type="match status" value="1"/>
</dbReference>
<evidence type="ECO:0000256" key="3">
    <source>
        <dbReference type="ARBA" id="ARBA00022630"/>
    </source>
</evidence>
<keyword evidence="11" id="KW-1185">Reference proteome</keyword>
<keyword evidence="3 6" id="KW-0285">Flavoprotein</keyword>
<reference evidence="10" key="1">
    <citation type="submission" date="2022-08" db="EMBL/GenBank/DDBJ databases">
        <title>Catabolic pathway analysis in culturable SAR92 clade bacteria reveals their overlooked roles in DMSP degradation in coastal seas.</title>
        <authorList>
            <person name="He X."/>
            <person name="Zhang X."/>
            <person name="Zhang Y."/>
        </authorList>
    </citation>
    <scope>NUCLEOTIDE SEQUENCE</scope>
    <source>
        <strain evidence="10">H455</strain>
    </source>
</reference>
<dbReference type="Gene3D" id="2.40.110.10">
    <property type="entry name" value="Butyryl-CoA Dehydrogenase, subunit A, domain 2"/>
    <property type="match status" value="1"/>
</dbReference>
<dbReference type="InterPro" id="IPR036250">
    <property type="entry name" value="AcylCo_DH-like_C"/>
</dbReference>
<keyword evidence="5 6" id="KW-0560">Oxidoreductase</keyword>
<comment type="cofactor">
    <cofactor evidence="1 6">
        <name>FAD</name>
        <dbReference type="ChEBI" id="CHEBI:57692"/>
    </cofactor>
</comment>
<evidence type="ECO:0000313" key="10">
    <source>
        <dbReference type="EMBL" id="UVW34091.1"/>
    </source>
</evidence>
<feature type="domain" description="Acyl-CoA oxidase/dehydrogenase middle" evidence="8">
    <location>
        <begin position="122"/>
        <end position="208"/>
    </location>
</feature>
<dbReference type="Gene3D" id="1.20.140.10">
    <property type="entry name" value="Butyryl-CoA Dehydrogenase, subunit A, domain 3"/>
    <property type="match status" value="1"/>
</dbReference>
<dbReference type="SUPFAM" id="SSF56645">
    <property type="entry name" value="Acyl-CoA dehydrogenase NM domain-like"/>
    <property type="match status" value="1"/>
</dbReference>
<dbReference type="Pfam" id="PF02771">
    <property type="entry name" value="Acyl-CoA_dh_N"/>
    <property type="match status" value="1"/>
</dbReference>
<dbReference type="InterPro" id="IPR006091">
    <property type="entry name" value="Acyl-CoA_Oxase/DH_mid-dom"/>
</dbReference>
<comment type="similarity">
    <text evidence="2 6">Belongs to the acyl-CoA dehydrogenase family.</text>
</comment>
<evidence type="ECO:0000256" key="2">
    <source>
        <dbReference type="ARBA" id="ARBA00009347"/>
    </source>
</evidence>
<dbReference type="InterPro" id="IPR037069">
    <property type="entry name" value="AcylCoA_DH/ox_N_sf"/>
</dbReference>
<keyword evidence="4 6" id="KW-0274">FAD</keyword>
<dbReference type="InterPro" id="IPR009075">
    <property type="entry name" value="AcylCo_DH/oxidase_C"/>
</dbReference>
<dbReference type="PANTHER" id="PTHR43884:SF20">
    <property type="entry name" value="ACYL-COA DEHYDROGENASE FADE28"/>
    <property type="match status" value="1"/>
</dbReference>
<proteinExistence type="inferred from homology"/>
<dbReference type="PANTHER" id="PTHR43884">
    <property type="entry name" value="ACYL-COA DEHYDROGENASE"/>
    <property type="match status" value="1"/>
</dbReference>
<evidence type="ECO:0000313" key="11">
    <source>
        <dbReference type="Proteomes" id="UP001059934"/>
    </source>
</evidence>
<dbReference type="Proteomes" id="UP001059934">
    <property type="component" value="Chromosome"/>
</dbReference>
<organism evidence="10 11">
    <name type="scientific">SAR92 clade bacterium H455</name>
    <dbReference type="NCBI Taxonomy" id="2974818"/>
    <lineage>
        <taxon>Bacteria</taxon>
        <taxon>Pseudomonadati</taxon>
        <taxon>Pseudomonadota</taxon>
        <taxon>Gammaproteobacteria</taxon>
        <taxon>Cellvibrionales</taxon>
        <taxon>Porticoccaceae</taxon>
        <taxon>SAR92 clade</taxon>
    </lineage>
</organism>
<dbReference type="InterPro" id="IPR009100">
    <property type="entry name" value="AcylCoA_DH/oxidase_NM_dom_sf"/>
</dbReference>
<feature type="domain" description="Acyl-CoA dehydrogenase/oxidase C-terminal" evidence="7">
    <location>
        <begin position="228"/>
        <end position="371"/>
    </location>
</feature>
<dbReference type="InterPro" id="IPR046373">
    <property type="entry name" value="Acyl-CoA_Oxase/DH_mid-dom_sf"/>
</dbReference>
<protein>
    <submittedName>
        <fullName evidence="10">Acyl-CoA/acyl-ACP dehydrogenase</fullName>
    </submittedName>
</protein>